<feature type="domain" description="C2H2-type" evidence="12">
    <location>
        <begin position="385"/>
        <end position="412"/>
    </location>
</feature>
<dbReference type="GO" id="GO:0000785">
    <property type="term" value="C:chromatin"/>
    <property type="evidence" value="ECO:0007669"/>
    <property type="project" value="TreeGrafter"/>
</dbReference>
<feature type="domain" description="C2H2-type" evidence="12">
    <location>
        <begin position="301"/>
        <end position="328"/>
    </location>
</feature>
<organism evidence="14 15">
    <name type="scientific">Chrysolophus pictus</name>
    <name type="common">Golden pheasant</name>
    <name type="synonym">Phasianus pictus</name>
    <dbReference type="NCBI Taxonomy" id="9089"/>
    <lineage>
        <taxon>Eukaryota</taxon>
        <taxon>Metazoa</taxon>
        <taxon>Chordata</taxon>
        <taxon>Craniata</taxon>
        <taxon>Vertebrata</taxon>
        <taxon>Euteleostomi</taxon>
        <taxon>Archelosauria</taxon>
        <taxon>Archosauria</taxon>
        <taxon>Dinosauria</taxon>
        <taxon>Saurischia</taxon>
        <taxon>Theropoda</taxon>
        <taxon>Coelurosauria</taxon>
        <taxon>Aves</taxon>
        <taxon>Neognathae</taxon>
        <taxon>Galloanserae</taxon>
        <taxon>Galliformes</taxon>
        <taxon>Phasianidae</taxon>
        <taxon>Phasianinae</taxon>
        <taxon>Chrysolophus</taxon>
    </lineage>
</organism>
<dbReference type="GO" id="GO:0031519">
    <property type="term" value="C:PcG protein complex"/>
    <property type="evidence" value="ECO:0007669"/>
    <property type="project" value="TreeGrafter"/>
</dbReference>
<evidence type="ECO:0000256" key="7">
    <source>
        <dbReference type="ARBA" id="ARBA00023015"/>
    </source>
</evidence>
<evidence type="ECO:0000256" key="9">
    <source>
        <dbReference type="ARBA" id="ARBA00023163"/>
    </source>
</evidence>
<proteinExistence type="inferred from homology"/>
<dbReference type="FunFam" id="3.30.160.60:FF:002533">
    <property type="entry name" value="Zinc finger protein 770"/>
    <property type="match status" value="1"/>
</dbReference>
<keyword evidence="9" id="KW-0804">Transcription</keyword>
<dbReference type="SMART" id="SM00349">
    <property type="entry name" value="KRAB"/>
    <property type="match status" value="1"/>
</dbReference>
<feature type="domain" description="C2H2-type" evidence="12">
    <location>
        <begin position="357"/>
        <end position="384"/>
    </location>
</feature>
<dbReference type="PROSITE" id="PS00028">
    <property type="entry name" value="ZINC_FINGER_C2H2_1"/>
    <property type="match status" value="8"/>
</dbReference>
<dbReference type="GO" id="GO:0000981">
    <property type="term" value="F:DNA-binding transcription factor activity, RNA polymerase II-specific"/>
    <property type="evidence" value="ECO:0007669"/>
    <property type="project" value="TreeGrafter"/>
</dbReference>
<dbReference type="PROSITE" id="PS50805">
    <property type="entry name" value="KRAB"/>
    <property type="match status" value="1"/>
</dbReference>
<reference evidence="14" key="1">
    <citation type="submission" date="2025-08" db="UniProtKB">
        <authorList>
            <consortium name="Ensembl"/>
        </authorList>
    </citation>
    <scope>IDENTIFICATION</scope>
</reference>
<feature type="domain" description="C2H2-type" evidence="12">
    <location>
        <begin position="329"/>
        <end position="356"/>
    </location>
</feature>
<dbReference type="Gene3D" id="6.10.140.140">
    <property type="match status" value="1"/>
</dbReference>
<evidence type="ECO:0000256" key="1">
    <source>
        <dbReference type="ARBA" id="ARBA00004123"/>
    </source>
</evidence>
<dbReference type="FunFam" id="3.30.160.60:FF:000566">
    <property type="entry name" value="zinc finger protein 133 isoform X2"/>
    <property type="match status" value="1"/>
</dbReference>
<dbReference type="PROSITE" id="PS50157">
    <property type="entry name" value="ZINC_FINGER_C2H2_2"/>
    <property type="match status" value="8"/>
</dbReference>
<evidence type="ECO:0000256" key="6">
    <source>
        <dbReference type="ARBA" id="ARBA00022833"/>
    </source>
</evidence>
<dbReference type="InterPro" id="IPR036236">
    <property type="entry name" value="Znf_C2H2_sf"/>
</dbReference>
<accession>A0A8C3M0Z2</accession>
<dbReference type="FunFam" id="3.30.160.60:FF:000358">
    <property type="entry name" value="zinc finger protein 24"/>
    <property type="match status" value="1"/>
</dbReference>
<keyword evidence="5 11" id="KW-0863">Zinc-finger</keyword>
<dbReference type="FunFam" id="3.30.160.60:FF:002343">
    <property type="entry name" value="Zinc finger protein 33A"/>
    <property type="match status" value="2"/>
</dbReference>
<dbReference type="FunFam" id="3.30.160.60:FF:000295">
    <property type="entry name" value="zinc finger protein 19"/>
    <property type="match status" value="1"/>
</dbReference>
<dbReference type="Proteomes" id="UP000694543">
    <property type="component" value="Unplaced"/>
</dbReference>
<evidence type="ECO:0000256" key="5">
    <source>
        <dbReference type="ARBA" id="ARBA00022771"/>
    </source>
</evidence>
<evidence type="ECO:0000259" key="13">
    <source>
        <dbReference type="PROSITE" id="PS50805"/>
    </source>
</evidence>
<dbReference type="PANTHER" id="PTHR14003:SF23">
    <property type="entry name" value="ZINC FINGER PROTEIN 143"/>
    <property type="match status" value="1"/>
</dbReference>
<keyword evidence="6" id="KW-0862">Zinc</keyword>
<name>A0A8C3M0Z2_CHRPC</name>
<dbReference type="SUPFAM" id="SSF57667">
    <property type="entry name" value="beta-beta-alpha zinc fingers"/>
    <property type="match status" value="5"/>
</dbReference>
<dbReference type="SUPFAM" id="SSF109640">
    <property type="entry name" value="KRAB domain (Kruppel-associated box)"/>
    <property type="match status" value="1"/>
</dbReference>
<protein>
    <submittedName>
        <fullName evidence="14">Uncharacterized protein</fullName>
    </submittedName>
</protein>
<dbReference type="InterPro" id="IPR036051">
    <property type="entry name" value="KRAB_dom_sf"/>
</dbReference>
<evidence type="ECO:0000313" key="14">
    <source>
        <dbReference type="Ensembl" id="ENSCPIP00010018314.1"/>
    </source>
</evidence>
<dbReference type="SMART" id="SM00355">
    <property type="entry name" value="ZnF_C2H2"/>
    <property type="match status" value="8"/>
</dbReference>
<dbReference type="FunFam" id="3.30.160.60:FF:002005">
    <property type="entry name" value="Zinc finger protein 200"/>
    <property type="match status" value="1"/>
</dbReference>
<evidence type="ECO:0000256" key="8">
    <source>
        <dbReference type="ARBA" id="ARBA00023125"/>
    </source>
</evidence>
<dbReference type="AlphaFoldDB" id="A0A8C3M0Z2"/>
<keyword evidence="10" id="KW-0539">Nucleus</keyword>
<feature type="domain" description="C2H2-type" evidence="12">
    <location>
        <begin position="217"/>
        <end position="244"/>
    </location>
</feature>
<comment type="similarity">
    <text evidence="2">Belongs to the krueppel C2H2-type zinc-finger protein family.</text>
</comment>
<evidence type="ECO:0000313" key="15">
    <source>
        <dbReference type="Proteomes" id="UP000694543"/>
    </source>
</evidence>
<feature type="domain" description="C2H2-type" evidence="12">
    <location>
        <begin position="273"/>
        <end position="300"/>
    </location>
</feature>
<keyword evidence="8" id="KW-0238">DNA-binding</keyword>
<evidence type="ECO:0000256" key="2">
    <source>
        <dbReference type="ARBA" id="ARBA00006991"/>
    </source>
</evidence>
<dbReference type="Pfam" id="PF01352">
    <property type="entry name" value="KRAB"/>
    <property type="match status" value="1"/>
</dbReference>
<feature type="domain" description="KRAB" evidence="13">
    <location>
        <begin position="57"/>
        <end position="129"/>
    </location>
</feature>
<keyword evidence="4" id="KW-0677">Repeat</keyword>
<comment type="subcellular location">
    <subcellularLocation>
        <location evidence="1">Nucleus</location>
    </subcellularLocation>
</comment>
<dbReference type="PANTHER" id="PTHR14003">
    <property type="entry name" value="TRANSCRIPTIONAL REPRESSOR PROTEIN YY"/>
    <property type="match status" value="1"/>
</dbReference>
<evidence type="ECO:0000256" key="4">
    <source>
        <dbReference type="ARBA" id="ARBA00022737"/>
    </source>
</evidence>
<dbReference type="Pfam" id="PF00096">
    <property type="entry name" value="zf-C2H2"/>
    <property type="match status" value="8"/>
</dbReference>
<keyword evidence="15" id="KW-1185">Reference proteome</keyword>
<sequence>MSCGGLGWDRDCCVPSQLPCPFSCPCRLQFDFCLRAVIISPAGEQQMATAQPCQEPVSFAEVAVYFSREEWALLDPAQRALYRDVMLETYQCVASLAPVPAPKPMLISLLEGGEDPWIPDACSPEAVPGDFSPGEDEITYIIEDLQESGMGERQQGSTFMEEIERDGHVGFEQAEHYKEPLGKHLEETPRNLLHFSTGQKQPDDHGSKNVCQKKKQNPCTECGKSFKRYSNLVNHQRIHSGKCRLKCSDCGKSYKWRSELIKHQRVHTGERPYTCPECEKTFMSRTGLKYHQRIHTKERSFNCSQCGKSFQSSSNLFRHQRMHTEERPYNCTECEKSFKIRSHLIRHQRIHTGERPYKCSDCGKSFKSSSDLIVHQRIHTGERPYKCAECGKSYKSNGDLKYHERSHTGERPYKCPQCGKCFKNSSHLNRHQQTHTGACNAFMIFLIGIPHYNIVQCTGS</sequence>
<dbReference type="GO" id="GO:0005667">
    <property type="term" value="C:transcription regulator complex"/>
    <property type="evidence" value="ECO:0007669"/>
    <property type="project" value="TreeGrafter"/>
</dbReference>
<dbReference type="GO" id="GO:0000978">
    <property type="term" value="F:RNA polymerase II cis-regulatory region sequence-specific DNA binding"/>
    <property type="evidence" value="ECO:0007669"/>
    <property type="project" value="TreeGrafter"/>
</dbReference>
<reference evidence="14" key="2">
    <citation type="submission" date="2025-09" db="UniProtKB">
        <authorList>
            <consortium name="Ensembl"/>
        </authorList>
    </citation>
    <scope>IDENTIFICATION</scope>
</reference>
<dbReference type="GO" id="GO:0045892">
    <property type="term" value="P:negative regulation of DNA-templated transcription"/>
    <property type="evidence" value="ECO:0007669"/>
    <property type="project" value="UniProtKB-ARBA"/>
</dbReference>
<evidence type="ECO:0000256" key="10">
    <source>
        <dbReference type="ARBA" id="ARBA00023242"/>
    </source>
</evidence>
<evidence type="ECO:0000256" key="3">
    <source>
        <dbReference type="ARBA" id="ARBA00022723"/>
    </source>
</evidence>
<dbReference type="CDD" id="cd07765">
    <property type="entry name" value="KRAB_A-box"/>
    <property type="match status" value="1"/>
</dbReference>
<feature type="domain" description="C2H2-type" evidence="12">
    <location>
        <begin position="245"/>
        <end position="272"/>
    </location>
</feature>
<dbReference type="InterPro" id="IPR013087">
    <property type="entry name" value="Znf_C2H2_type"/>
</dbReference>
<dbReference type="GO" id="GO:0008270">
    <property type="term" value="F:zinc ion binding"/>
    <property type="evidence" value="ECO:0007669"/>
    <property type="project" value="UniProtKB-KW"/>
</dbReference>
<feature type="domain" description="C2H2-type" evidence="12">
    <location>
        <begin position="413"/>
        <end position="437"/>
    </location>
</feature>
<dbReference type="InterPro" id="IPR001909">
    <property type="entry name" value="KRAB"/>
</dbReference>
<dbReference type="Ensembl" id="ENSCPIT00010021786.1">
    <property type="protein sequence ID" value="ENSCPIP00010018314.1"/>
    <property type="gene ID" value="ENSCPIG00010014626.1"/>
</dbReference>
<evidence type="ECO:0000256" key="11">
    <source>
        <dbReference type="PROSITE-ProRule" id="PRU00042"/>
    </source>
</evidence>
<dbReference type="FunFam" id="3.30.160.60:FF:000690">
    <property type="entry name" value="Zinc finger protein 354C"/>
    <property type="match status" value="1"/>
</dbReference>
<keyword evidence="3" id="KW-0479">Metal-binding</keyword>
<evidence type="ECO:0000259" key="12">
    <source>
        <dbReference type="PROSITE" id="PS50157"/>
    </source>
</evidence>
<keyword evidence="7" id="KW-0805">Transcription regulation</keyword>
<dbReference type="Gene3D" id="3.30.160.60">
    <property type="entry name" value="Classic Zinc Finger"/>
    <property type="match status" value="8"/>
</dbReference>